<reference evidence="1" key="1">
    <citation type="submission" date="2022-10" db="EMBL/GenBank/DDBJ databases">
        <title>Puccinia triticina Genome sequencing and assembly.</title>
        <authorList>
            <person name="Li C."/>
        </authorList>
    </citation>
    <scope>NUCLEOTIDE SEQUENCE</scope>
    <source>
        <strain evidence="1">Pt15</strain>
    </source>
</reference>
<sequence>MDPHSDQTKENERARFKTLHARCDKQDELFDSIIKAAGVTRVQQHNNQLASVLRLSEINSNEQVVVGTSFDNFIASGDEKILDKLQKRLKITDQTTKEKLLRCAHFVRFPEDDASKYTADQMLANLKGSKSPARPLDAAQTIDWSTDIVQEGFNAKYQNHDLINPL</sequence>
<organism evidence="1 2">
    <name type="scientific">Puccinia triticina</name>
    <dbReference type="NCBI Taxonomy" id="208348"/>
    <lineage>
        <taxon>Eukaryota</taxon>
        <taxon>Fungi</taxon>
        <taxon>Dikarya</taxon>
        <taxon>Basidiomycota</taxon>
        <taxon>Pucciniomycotina</taxon>
        <taxon>Pucciniomycetes</taxon>
        <taxon>Pucciniales</taxon>
        <taxon>Pucciniaceae</taxon>
        <taxon>Puccinia</taxon>
    </lineage>
</organism>
<gene>
    <name evidence="1" type="ORF">PtA15_8A207</name>
</gene>
<name>A0ABY7CQT9_9BASI</name>
<accession>A0ABY7CQT9</accession>
<evidence type="ECO:0000313" key="1">
    <source>
        <dbReference type="EMBL" id="WAQ87303.1"/>
    </source>
</evidence>
<dbReference type="GeneID" id="77812507"/>
<dbReference type="RefSeq" id="XP_053022858.1">
    <property type="nucleotide sequence ID" value="XM_053171612.1"/>
</dbReference>
<protein>
    <submittedName>
        <fullName evidence="1">Uncharacterized protein</fullName>
    </submittedName>
</protein>
<evidence type="ECO:0000313" key="2">
    <source>
        <dbReference type="Proteomes" id="UP001164743"/>
    </source>
</evidence>
<dbReference type="EMBL" id="CP110428">
    <property type="protein sequence ID" value="WAQ87303.1"/>
    <property type="molecule type" value="Genomic_DNA"/>
</dbReference>
<proteinExistence type="predicted"/>
<dbReference type="Proteomes" id="UP001164743">
    <property type="component" value="Chromosome 8A"/>
</dbReference>
<keyword evidence="2" id="KW-1185">Reference proteome</keyword>